<dbReference type="OrthoDB" id="3929326at2759"/>
<proteinExistence type="predicted"/>
<evidence type="ECO:0000256" key="1">
    <source>
        <dbReference type="SAM" id="MobiDB-lite"/>
    </source>
</evidence>
<organism evidence="2 3">
    <name type="scientific">Austropuccinia psidii MF-1</name>
    <dbReference type="NCBI Taxonomy" id="1389203"/>
    <lineage>
        <taxon>Eukaryota</taxon>
        <taxon>Fungi</taxon>
        <taxon>Dikarya</taxon>
        <taxon>Basidiomycota</taxon>
        <taxon>Pucciniomycotina</taxon>
        <taxon>Pucciniomycetes</taxon>
        <taxon>Pucciniales</taxon>
        <taxon>Sphaerophragmiaceae</taxon>
        <taxon>Austropuccinia</taxon>
    </lineage>
</organism>
<dbReference type="AlphaFoldDB" id="A0A9Q3B9J3"/>
<gene>
    <name evidence="2" type="ORF">O181_000710</name>
</gene>
<feature type="region of interest" description="Disordered" evidence="1">
    <location>
        <begin position="1"/>
        <end position="28"/>
    </location>
</feature>
<evidence type="ECO:0000313" key="2">
    <source>
        <dbReference type="EMBL" id="MBW0460995.1"/>
    </source>
</evidence>
<sequence>MIKPYKLADEEFSPSRNSSPLTVPPVEEKEDKKINRVIKERRLRGKNKIKYPVRYTNQVHEEEWLAESDKISRRFRPEYSYK</sequence>
<reference evidence="2" key="1">
    <citation type="submission" date="2021-03" db="EMBL/GenBank/DDBJ databases">
        <title>Draft genome sequence of rust myrtle Austropuccinia psidii MF-1, a brazilian biotype.</title>
        <authorList>
            <person name="Quecine M.C."/>
            <person name="Pachon D.M.R."/>
            <person name="Bonatelli M.L."/>
            <person name="Correr F.H."/>
            <person name="Franceschini L.M."/>
            <person name="Leite T.F."/>
            <person name="Margarido G.R.A."/>
            <person name="Almeida C.A."/>
            <person name="Ferrarezi J.A."/>
            <person name="Labate C.A."/>
        </authorList>
    </citation>
    <scope>NUCLEOTIDE SEQUENCE</scope>
    <source>
        <strain evidence="2">MF-1</strain>
    </source>
</reference>
<keyword evidence="3" id="KW-1185">Reference proteome</keyword>
<dbReference type="EMBL" id="AVOT02000090">
    <property type="protein sequence ID" value="MBW0460995.1"/>
    <property type="molecule type" value="Genomic_DNA"/>
</dbReference>
<comment type="caution">
    <text evidence="2">The sequence shown here is derived from an EMBL/GenBank/DDBJ whole genome shotgun (WGS) entry which is preliminary data.</text>
</comment>
<evidence type="ECO:0000313" key="3">
    <source>
        <dbReference type="Proteomes" id="UP000765509"/>
    </source>
</evidence>
<name>A0A9Q3B9J3_9BASI</name>
<dbReference type="Proteomes" id="UP000765509">
    <property type="component" value="Unassembled WGS sequence"/>
</dbReference>
<protein>
    <submittedName>
        <fullName evidence="2">Uncharacterized protein</fullName>
    </submittedName>
</protein>
<accession>A0A9Q3B9J3</accession>